<feature type="compositionally biased region" description="Low complexity" evidence="1">
    <location>
        <begin position="59"/>
        <end position="71"/>
    </location>
</feature>
<evidence type="ECO:0000313" key="3">
    <source>
        <dbReference type="EMBL" id="MBB4536352.1"/>
    </source>
</evidence>
<accession>A0A7W6VAN7</accession>
<dbReference type="EMBL" id="JACIID010000006">
    <property type="protein sequence ID" value="MBB4536352.1"/>
    <property type="molecule type" value="Genomic_DNA"/>
</dbReference>
<name>A0A7W6VAN7_RHIET</name>
<dbReference type="AlphaFoldDB" id="A0A7W6VAN7"/>
<organism evidence="2 5">
    <name type="scientific">Rhizobium etli</name>
    <dbReference type="NCBI Taxonomy" id="29449"/>
    <lineage>
        <taxon>Bacteria</taxon>
        <taxon>Pseudomonadati</taxon>
        <taxon>Pseudomonadota</taxon>
        <taxon>Alphaproteobacteria</taxon>
        <taxon>Hyphomicrobiales</taxon>
        <taxon>Rhizobiaceae</taxon>
        <taxon>Rhizobium/Agrobacterium group</taxon>
        <taxon>Rhizobium</taxon>
    </lineage>
</organism>
<evidence type="ECO:0000313" key="2">
    <source>
        <dbReference type="EMBL" id="MBB4480752.1"/>
    </source>
</evidence>
<evidence type="ECO:0000313" key="5">
    <source>
        <dbReference type="Proteomes" id="UP000557344"/>
    </source>
</evidence>
<comment type="caution">
    <text evidence="2">The sequence shown here is derived from an EMBL/GenBank/DDBJ whole genome shotgun (WGS) entry which is preliminary data.</text>
</comment>
<proteinExistence type="predicted"/>
<dbReference type="Proteomes" id="UP000557344">
    <property type="component" value="Unassembled WGS sequence"/>
</dbReference>
<dbReference type="EMBL" id="JACIHU010000006">
    <property type="protein sequence ID" value="MBB4480752.1"/>
    <property type="molecule type" value="Genomic_DNA"/>
</dbReference>
<reference evidence="4 5" key="1">
    <citation type="submission" date="2020-08" db="EMBL/GenBank/DDBJ databases">
        <title>Genomic Encyclopedia of Type Strains, Phase IV (KMG-V): Genome sequencing to study the core and pangenomes of soil and plant-associated prokaryotes.</title>
        <authorList>
            <person name="Whitman W."/>
        </authorList>
    </citation>
    <scope>NUCLEOTIDE SEQUENCE [LARGE SCALE GENOMIC DNA]</scope>
    <source>
        <strain evidence="2 5">SEMIA 471</strain>
        <strain evidence="3 4">SEMIA 489</strain>
    </source>
</reference>
<evidence type="ECO:0000256" key="1">
    <source>
        <dbReference type="SAM" id="MobiDB-lite"/>
    </source>
</evidence>
<dbReference type="Proteomes" id="UP000523431">
    <property type="component" value="Unassembled WGS sequence"/>
</dbReference>
<protein>
    <submittedName>
        <fullName evidence="2">Uncharacterized protein</fullName>
    </submittedName>
</protein>
<evidence type="ECO:0000313" key="4">
    <source>
        <dbReference type="Proteomes" id="UP000523431"/>
    </source>
</evidence>
<sequence>MQSIKLAEQIMGRSSERVRMPRLPLSGARRAEVTAMVEKAAATRPSKIARPPEIRRAAAHSCSKHSAAPYS</sequence>
<gene>
    <name evidence="2" type="ORF">GGE46_003340</name>
    <name evidence="3" type="ORF">GGE57_003108</name>
</gene>
<feature type="region of interest" description="Disordered" evidence="1">
    <location>
        <begin position="42"/>
        <end position="71"/>
    </location>
</feature>